<dbReference type="PROSITE" id="PS51782">
    <property type="entry name" value="LYSM"/>
    <property type="match status" value="1"/>
</dbReference>
<organism evidence="2 3">
    <name type="scientific">Lacibacter luteus</name>
    <dbReference type="NCBI Taxonomy" id="2508719"/>
    <lineage>
        <taxon>Bacteria</taxon>
        <taxon>Pseudomonadati</taxon>
        <taxon>Bacteroidota</taxon>
        <taxon>Chitinophagia</taxon>
        <taxon>Chitinophagales</taxon>
        <taxon>Chitinophagaceae</taxon>
        <taxon>Lacibacter</taxon>
    </lineage>
</organism>
<sequence length="226" mass="25798">MSEGKMEKLKIFAYSDPACEQQSGEPFTVMLNPENYSLETKMEFQAAQGQGTSATPAKFIVKPPEELAFEILFDNTGIIDGRPRTDLADELKAFKEFLMGYDGEIHRPKYLKFVWGKDLVKGVCSSLNIAYKLFNPNGTPIRAMCKVTIREMKDDERRVAEERRSSPDLTHYRTVKKGDTLPLMCYRIYGHSKYYVQVAKVNGLSNFRNLQPGTEIFFPPIDKTVQ</sequence>
<dbReference type="InterPro" id="IPR018392">
    <property type="entry name" value="LysM"/>
</dbReference>
<accession>A0A4Q1CEN2</accession>
<evidence type="ECO:0000313" key="3">
    <source>
        <dbReference type="Proteomes" id="UP000290204"/>
    </source>
</evidence>
<reference evidence="2 3" key="1">
    <citation type="submission" date="2019-01" db="EMBL/GenBank/DDBJ databases">
        <title>Lacibacter sp. strain TTM-7.</title>
        <authorList>
            <person name="Chen W.-M."/>
        </authorList>
    </citation>
    <scope>NUCLEOTIDE SEQUENCE [LARGE SCALE GENOMIC DNA]</scope>
    <source>
        <strain evidence="2 3">TTM-7</strain>
    </source>
</reference>
<evidence type="ECO:0000259" key="1">
    <source>
        <dbReference type="PROSITE" id="PS51782"/>
    </source>
</evidence>
<gene>
    <name evidence="2" type="ORF">ESA94_16970</name>
</gene>
<protein>
    <submittedName>
        <fullName evidence="2">LysM peptidoglycan-binding domain-containing protein</fullName>
    </submittedName>
</protein>
<proteinExistence type="predicted"/>
<dbReference type="Pfam" id="PF19266">
    <property type="entry name" value="CIS_tube"/>
    <property type="match status" value="1"/>
</dbReference>
<evidence type="ECO:0000313" key="2">
    <source>
        <dbReference type="EMBL" id="RXK58334.1"/>
    </source>
</evidence>
<dbReference type="Proteomes" id="UP000290204">
    <property type="component" value="Unassembled WGS sequence"/>
</dbReference>
<dbReference type="AlphaFoldDB" id="A0A4Q1CEN2"/>
<dbReference type="RefSeq" id="WP_129132134.1">
    <property type="nucleotide sequence ID" value="NZ_SDHW01000006.1"/>
</dbReference>
<name>A0A4Q1CEN2_9BACT</name>
<feature type="domain" description="LysM" evidence="1">
    <location>
        <begin position="171"/>
        <end position="218"/>
    </location>
</feature>
<dbReference type="OrthoDB" id="9815939at2"/>
<keyword evidence="3" id="KW-1185">Reference proteome</keyword>
<dbReference type="EMBL" id="SDHW01000006">
    <property type="protein sequence ID" value="RXK58334.1"/>
    <property type="molecule type" value="Genomic_DNA"/>
</dbReference>
<comment type="caution">
    <text evidence="2">The sequence shown here is derived from an EMBL/GenBank/DDBJ whole genome shotgun (WGS) entry which is preliminary data.</text>
</comment>
<dbReference type="InterPro" id="IPR045361">
    <property type="entry name" value="CIS_tube_prot_N"/>
</dbReference>
<dbReference type="CDD" id="cd00118">
    <property type="entry name" value="LysM"/>
    <property type="match status" value="1"/>
</dbReference>